<dbReference type="EMBL" id="CP059733">
    <property type="protein sequence ID" value="WDE03506.1"/>
    <property type="molecule type" value="Genomic_DNA"/>
</dbReference>
<dbReference type="KEGG" id="tvd:SG34_019205"/>
<dbReference type="Proteomes" id="UP000032352">
    <property type="component" value="Chromosome"/>
</dbReference>
<keyword evidence="2" id="KW-1185">Reference proteome</keyword>
<evidence type="ECO:0000313" key="2">
    <source>
        <dbReference type="Proteomes" id="UP000032352"/>
    </source>
</evidence>
<proteinExistence type="predicted"/>
<sequence length="192" mass="21852">MSIEEKQANITVDENEQVVVTVPAPVRHDYHATISTAVCYFKVTPDKTKPWVTKILKGDEYVDTPAGFRVEFASHQTKTTDPVELQLQALQRIILIAEMDEDDVENQGDWRFHGKGVIYCHENDHNDFRVETVVTENGNQLIMTIDQVKDESFENEIAFRYLATCYEIGVGQLPAPVFYSQDPSVQVGRVDM</sequence>
<reference evidence="1 2" key="1">
    <citation type="journal article" date="2015" name="Genome Announc.">
        <title>Draft Genome Sequences of Marine Isolates of Thalassomonas viridans and Thalassomonas actiniarum.</title>
        <authorList>
            <person name="Olonade I."/>
            <person name="van Zyl L.J."/>
            <person name="Trindade M."/>
        </authorList>
    </citation>
    <scope>NUCLEOTIDE SEQUENCE [LARGE SCALE GENOMIC DNA]</scope>
    <source>
        <strain evidence="1 2">XOM25</strain>
    </source>
</reference>
<organism evidence="1 2">
    <name type="scientific">Thalassomonas viridans</name>
    <dbReference type="NCBI Taxonomy" id="137584"/>
    <lineage>
        <taxon>Bacteria</taxon>
        <taxon>Pseudomonadati</taxon>
        <taxon>Pseudomonadota</taxon>
        <taxon>Gammaproteobacteria</taxon>
        <taxon>Alteromonadales</taxon>
        <taxon>Colwelliaceae</taxon>
        <taxon>Thalassomonas</taxon>
    </lineage>
</organism>
<protein>
    <submittedName>
        <fullName evidence="1">Uncharacterized protein</fullName>
    </submittedName>
</protein>
<accession>A0AAE9YYE3</accession>
<dbReference type="RefSeq" id="WP_044841807.1">
    <property type="nucleotide sequence ID" value="NZ_CP059733.1"/>
</dbReference>
<gene>
    <name evidence="1" type="ORF">SG34_019205</name>
</gene>
<reference evidence="1 2" key="2">
    <citation type="journal article" date="2022" name="Mar. Drugs">
        <title>Bioassay-Guided Fractionation Leads to the Detection of Cholic Acid Generated by the Rare Thalassomonas sp.</title>
        <authorList>
            <person name="Pheiffer F."/>
            <person name="Schneider Y.K."/>
            <person name="Hansen E.H."/>
            <person name="Andersen J.H."/>
            <person name="Isaksson J."/>
            <person name="Busche T."/>
            <person name="R C."/>
            <person name="Kalinowski J."/>
            <person name="Zyl L.V."/>
            <person name="Trindade M."/>
        </authorList>
    </citation>
    <scope>NUCLEOTIDE SEQUENCE [LARGE SCALE GENOMIC DNA]</scope>
    <source>
        <strain evidence="1 2">XOM25</strain>
    </source>
</reference>
<dbReference type="AlphaFoldDB" id="A0AAE9YYE3"/>
<evidence type="ECO:0000313" key="1">
    <source>
        <dbReference type="EMBL" id="WDE03506.1"/>
    </source>
</evidence>
<name>A0AAE9YYE3_9GAMM</name>